<feature type="domain" description="Ig-like" evidence="2">
    <location>
        <begin position="21"/>
        <end position="123"/>
    </location>
</feature>
<dbReference type="InterPro" id="IPR050150">
    <property type="entry name" value="IgV_Light_Chain"/>
</dbReference>
<dbReference type="SMART" id="SM00409">
    <property type="entry name" value="IG"/>
    <property type="match status" value="3"/>
</dbReference>
<dbReference type="Proteomes" id="UP000504612">
    <property type="component" value="Unplaced"/>
</dbReference>
<dbReference type="RefSeq" id="XP_026546365.1">
    <property type="nucleotide sequence ID" value="XM_026690580.1"/>
</dbReference>
<dbReference type="PANTHER" id="PTHR23267">
    <property type="entry name" value="IMMUNOGLOBULIN LIGHT CHAIN"/>
    <property type="match status" value="1"/>
</dbReference>
<dbReference type="Pfam" id="PF07686">
    <property type="entry name" value="V-set"/>
    <property type="match status" value="2"/>
</dbReference>
<sequence>MGWAVVFLALLTYCTGINAQPSWTQPPSSSMSLRETITLACTTTQSSYSIEWYQQKGGEAPRFVHCDGCSRGEGIPDRFTATRSGSTGSLAITNVQAEDEGDYFCGSGNYDDTALHSEFSSLEGHSLPKLAMGWAVVFLALLTYLTGIDGQSPWIQPLSRSVSPGGTIAISCTTTQSTKSIYWFQQKPGEVPRYVHCSGCSNRGEGIPDRFTATRSGTTGTLTITDAQDGDEADYYCASWNSADTMLHSVWRWDLSVQQLKNLKDPELVAPGETVVLSCSYSAGTITDNNYPLWIQQKPEEVPRLLMYATGTRASGGRIQEWWGGLEVEVLTHN</sequence>
<feature type="chain" id="PRO_5026742942" evidence="1">
    <location>
        <begin position="20"/>
        <end position="334"/>
    </location>
</feature>
<dbReference type="AlphaFoldDB" id="A0A6J1VTE9"/>
<evidence type="ECO:0000259" key="2">
    <source>
        <dbReference type="PROSITE" id="PS50835"/>
    </source>
</evidence>
<dbReference type="InterPro" id="IPR013783">
    <property type="entry name" value="Ig-like_fold"/>
</dbReference>
<dbReference type="KEGG" id="nss:113428015"/>
<dbReference type="SMART" id="SM00408">
    <property type="entry name" value="IGc2"/>
    <property type="match status" value="2"/>
</dbReference>
<feature type="signal peptide" evidence="1">
    <location>
        <begin position="1"/>
        <end position="19"/>
    </location>
</feature>
<dbReference type="SUPFAM" id="SSF48726">
    <property type="entry name" value="Immunoglobulin"/>
    <property type="match status" value="3"/>
</dbReference>
<evidence type="ECO:0000256" key="1">
    <source>
        <dbReference type="SAM" id="SignalP"/>
    </source>
</evidence>
<dbReference type="InterPro" id="IPR003599">
    <property type="entry name" value="Ig_sub"/>
</dbReference>
<organism evidence="3 4">
    <name type="scientific">Notechis scutatus</name>
    <name type="common">mainland tiger snake</name>
    <dbReference type="NCBI Taxonomy" id="8663"/>
    <lineage>
        <taxon>Eukaryota</taxon>
        <taxon>Metazoa</taxon>
        <taxon>Chordata</taxon>
        <taxon>Craniata</taxon>
        <taxon>Vertebrata</taxon>
        <taxon>Euteleostomi</taxon>
        <taxon>Lepidosauria</taxon>
        <taxon>Squamata</taxon>
        <taxon>Bifurcata</taxon>
        <taxon>Unidentata</taxon>
        <taxon>Episquamata</taxon>
        <taxon>Toxicofera</taxon>
        <taxon>Serpentes</taxon>
        <taxon>Colubroidea</taxon>
        <taxon>Elapidae</taxon>
        <taxon>Hydrophiinae</taxon>
        <taxon>Notechis</taxon>
    </lineage>
</organism>
<gene>
    <name evidence="4" type="primary">LOC113428015</name>
</gene>
<dbReference type="PROSITE" id="PS50835">
    <property type="entry name" value="IG_LIKE"/>
    <property type="match status" value="2"/>
</dbReference>
<dbReference type="InterPro" id="IPR013106">
    <property type="entry name" value="Ig_V-set"/>
</dbReference>
<dbReference type="InterPro" id="IPR003598">
    <property type="entry name" value="Ig_sub2"/>
</dbReference>
<evidence type="ECO:0000313" key="3">
    <source>
        <dbReference type="Proteomes" id="UP000504612"/>
    </source>
</evidence>
<name>A0A6J1VTE9_9SAUR</name>
<feature type="domain" description="Ig-like" evidence="2">
    <location>
        <begin position="153"/>
        <end position="248"/>
    </location>
</feature>
<dbReference type="GeneID" id="113428015"/>
<evidence type="ECO:0000313" key="4">
    <source>
        <dbReference type="RefSeq" id="XP_026546365.1"/>
    </source>
</evidence>
<dbReference type="InterPro" id="IPR036179">
    <property type="entry name" value="Ig-like_dom_sf"/>
</dbReference>
<accession>A0A6J1VTE9</accession>
<protein>
    <submittedName>
        <fullName evidence="4">Uncharacterized protein LOC113428015</fullName>
    </submittedName>
</protein>
<dbReference type="InterPro" id="IPR007110">
    <property type="entry name" value="Ig-like_dom"/>
</dbReference>
<proteinExistence type="predicted"/>
<keyword evidence="1" id="KW-0732">Signal</keyword>
<dbReference type="Gene3D" id="2.60.40.10">
    <property type="entry name" value="Immunoglobulins"/>
    <property type="match status" value="3"/>
</dbReference>
<keyword evidence="3" id="KW-1185">Reference proteome</keyword>
<reference evidence="4" key="1">
    <citation type="submission" date="2025-08" db="UniProtKB">
        <authorList>
            <consortium name="RefSeq"/>
        </authorList>
    </citation>
    <scope>IDENTIFICATION</scope>
</reference>
<dbReference type="SMART" id="SM00406">
    <property type="entry name" value="IGv"/>
    <property type="match status" value="2"/>
</dbReference>